<keyword evidence="2" id="KW-1185">Reference proteome</keyword>
<dbReference type="EMBL" id="CP093310">
    <property type="protein sequence ID" value="UNK04483.2"/>
    <property type="molecule type" value="Genomic_DNA"/>
</dbReference>
<dbReference type="AlphaFoldDB" id="A0AAT9PD20"/>
<reference evidence="1" key="1">
    <citation type="submission" date="2024-03" db="EMBL/GenBank/DDBJ databases">
        <title>Psychrobacter raelis sp. nov. isolated from a dog with peritonitis.</title>
        <authorList>
            <person name="Schiavone A."/>
            <person name="Manzulli V."/>
            <person name="Camarda A."/>
            <person name="Cafiero M.A."/>
            <person name="Vasco I."/>
            <person name="Marino L."/>
            <person name="Pennuzzi G."/>
            <person name="Serrecchia L."/>
            <person name="Galante D."/>
            <person name="Pugliese N."/>
        </authorList>
    </citation>
    <scope>NUCLEOTIDE SEQUENCE</scope>
    <source>
        <strain evidence="1">PraFG1</strain>
    </source>
</reference>
<name>A0AAT9PD20_9GAMM</name>
<evidence type="ECO:0008006" key="3">
    <source>
        <dbReference type="Google" id="ProtNLM"/>
    </source>
</evidence>
<gene>
    <name evidence="1" type="ORF">MN210_09175</name>
</gene>
<evidence type="ECO:0000313" key="2">
    <source>
        <dbReference type="Proteomes" id="UP000829560"/>
    </source>
</evidence>
<organism evidence="1 2">
    <name type="scientific">Psychrobacter raelei</name>
    <dbReference type="NCBI Taxonomy" id="2565531"/>
    <lineage>
        <taxon>Bacteria</taxon>
        <taxon>Pseudomonadati</taxon>
        <taxon>Pseudomonadota</taxon>
        <taxon>Gammaproteobacteria</taxon>
        <taxon>Moraxellales</taxon>
        <taxon>Moraxellaceae</taxon>
        <taxon>Psychrobacter</taxon>
    </lineage>
</organism>
<dbReference type="KEGG" id="prae:MN210_09175"/>
<dbReference type="RefSeq" id="WP_227675229.1">
    <property type="nucleotide sequence ID" value="NZ_CP093310.2"/>
</dbReference>
<accession>A0AAT9PD20</accession>
<proteinExistence type="predicted"/>
<evidence type="ECO:0000313" key="1">
    <source>
        <dbReference type="EMBL" id="UNK04483.2"/>
    </source>
</evidence>
<sequence length="182" mass="20555">MTPVNSRTVSFFARPAAFHPLDYSSYYVSYKRFIKFMLSSSLCFLVMTPAQASPRDPLKMSLTASKVVVDKQGKAHYIPVNTAKVGTVIQYKATFSNTLHTAIQNTTVTLPIPTNTEFTGEVYPPSAQASVDYYNYRDLPLMRMVDGQLVEVPKSEYKSLRWDIKYIPPRKAVNVAFNTIVH</sequence>
<dbReference type="Proteomes" id="UP000829560">
    <property type="component" value="Chromosome"/>
</dbReference>
<protein>
    <recommendedName>
        <fullName evidence="3">DUF11 domain-containing protein</fullName>
    </recommendedName>
</protein>